<feature type="region of interest" description="Disordered" evidence="2">
    <location>
        <begin position="183"/>
        <end position="204"/>
    </location>
</feature>
<gene>
    <name evidence="3" type="ORF">EJA12_10405</name>
    <name evidence="4" type="ORF">SAMN04488126_11181</name>
</gene>
<evidence type="ECO:0000256" key="2">
    <source>
        <dbReference type="SAM" id="MobiDB-lite"/>
    </source>
</evidence>
<dbReference type="NCBIfam" id="TIGR01440">
    <property type="entry name" value="TIGR01440 family protein"/>
    <property type="match status" value="1"/>
</dbReference>
<keyword evidence="6" id="KW-1185">Reference proteome</keyword>
<dbReference type="STRING" id="426756.SAMN04488126_11181"/>
<name>A0A1G7DUR1_9BACL</name>
<dbReference type="Gene3D" id="3.40.50.10360">
    <property type="entry name" value="Hypothetical protein TT1679"/>
    <property type="match status" value="1"/>
</dbReference>
<reference evidence="4 5" key="1">
    <citation type="submission" date="2016-10" db="EMBL/GenBank/DDBJ databases">
        <authorList>
            <person name="de Groot N.N."/>
        </authorList>
    </citation>
    <scope>NUCLEOTIDE SEQUENCE [LARGE SCALE GENOMIC DNA]</scope>
    <source>
        <strain evidence="4 5">CGMCC 1.6762</strain>
    </source>
</reference>
<dbReference type="AlphaFoldDB" id="A0A1G7DUR1"/>
<evidence type="ECO:0000313" key="4">
    <source>
        <dbReference type="EMBL" id="SDE55162.1"/>
    </source>
</evidence>
<sequence length="204" mass="22167">MDARQLWKLQLEEILGQLEEQAEFRPGRLFVVGCSTSEVAGSRIGTAGAMDIASILYGPLRDFADRNGLWLAFQGCEHINRAVTLERKAAEKYGLDEVSVIPVQHAGGSMAAHAYREMDDPVVVEGVQAHAGIDIGQTLIGMQLRPVAVPLRTTVEKIGDAVVTAATTRPKLIGGARAVYVQEQEEEEDELGFESSQTDEMEGE</sequence>
<dbReference type="RefSeq" id="WP_092097462.1">
    <property type="nucleotide sequence ID" value="NZ_FNAR01000011.1"/>
</dbReference>
<dbReference type="PIRSF" id="PIRSF007510">
    <property type="entry name" value="UCP007510"/>
    <property type="match status" value="1"/>
</dbReference>
<dbReference type="EMBL" id="FNAR01000011">
    <property type="protein sequence ID" value="SDE55162.1"/>
    <property type="molecule type" value="Genomic_DNA"/>
</dbReference>
<reference evidence="3 6" key="2">
    <citation type="submission" date="2018-12" db="EMBL/GenBank/DDBJ databases">
        <title>Comparitive functional genomics of dry heat resistant strains isolated from the viking spacecraft.</title>
        <authorList>
            <person name="Seuylemezian A."/>
            <person name="Vaishampayan P."/>
        </authorList>
    </citation>
    <scope>NUCLEOTIDE SEQUENCE [LARGE SCALE GENOMIC DNA]</scope>
    <source>
        <strain evidence="3 6">M6-11</strain>
    </source>
</reference>
<dbReference type="Proteomes" id="UP000198823">
    <property type="component" value="Unassembled WGS sequence"/>
</dbReference>
<dbReference type="OrthoDB" id="9803187at2"/>
<evidence type="ECO:0000256" key="1">
    <source>
        <dbReference type="HAMAP-Rule" id="MF_00800"/>
    </source>
</evidence>
<protein>
    <recommendedName>
        <fullName evidence="1">UPF0340 protein EJA12_10405</fullName>
    </recommendedName>
</protein>
<dbReference type="InterPro" id="IPR006340">
    <property type="entry name" value="DUF436"/>
</dbReference>
<dbReference type="Pfam" id="PF04260">
    <property type="entry name" value="DUF436"/>
    <property type="match status" value="1"/>
</dbReference>
<evidence type="ECO:0000313" key="5">
    <source>
        <dbReference type="Proteomes" id="UP000198823"/>
    </source>
</evidence>
<evidence type="ECO:0000313" key="6">
    <source>
        <dbReference type="Proteomes" id="UP000272481"/>
    </source>
</evidence>
<dbReference type="EMBL" id="RWGW01000016">
    <property type="protein sequence ID" value="RSK29970.1"/>
    <property type="molecule type" value="Genomic_DNA"/>
</dbReference>
<accession>A0A1G7DUR1</accession>
<evidence type="ECO:0000313" key="3">
    <source>
        <dbReference type="EMBL" id="RSK29970.1"/>
    </source>
</evidence>
<dbReference type="InterPro" id="IPR028345">
    <property type="entry name" value="Antibiotic_NAT-like"/>
</dbReference>
<dbReference type="HAMAP" id="MF_00800">
    <property type="entry name" value="UPF0340"/>
    <property type="match status" value="1"/>
</dbReference>
<proteinExistence type="inferred from homology"/>
<dbReference type="Proteomes" id="UP000272481">
    <property type="component" value="Unassembled WGS sequence"/>
</dbReference>
<organism evidence="4 5">
    <name type="scientific">Bhargavaea beijingensis</name>
    <dbReference type="NCBI Taxonomy" id="426756"/>
    <lineage>
        <taxon>Bacteria</taxon>
        <taxon>Bacillati</taxon>
        <taxon>Bacillota</taxon>
        <taxon>Bacilli</taxon>
        <taxon>Bacillales</taxon>
        <taxon>Caryophanaceae</taxon>
        <taxon>Bhargavaea</taxon>
    </lineage>
</organism>
<dbReference type="SUPFAM" id="SSF110710">
    <property type="entry name" value="TTHA0583/YokD-like"/>
    <property type="match status" value="1"/>
</dbReference>
<comment type="similarity">
    <text evidence="1">Belongs to the UPF0340 family.</text>
</comment>